<comment type="similarity">
    <text evidence="2 7">Belongs to the LTA synthase family.</text>
</comment>
<dbReference type="PIRSF" id="PIRSF005091">
    <property type="entry name" value="Mmb_sulf_HI1246"/>
    <property type="match status" value="1"/>
</dbReference>
<feature type="transmembrane region" description="Helical" evidence="9">
    <location>
        <begin position="42"/>
        <end position="62"/>
    </location>
</feature>
<dbReference type="GO" id="GO:0016740">
    <property type="term" value="F:transferase activity"/>
    <property type="evidence" value="ECO:0007669"/>
    <property type="project" value="UniProtKB-KW"/>
</dbReference>
<evidence type="ECO:0000256" key="9">
    <source>
        <dbReference type="SAM" id="Phobius"/>
    </source>
</evidence>
<dbReference type="CDD" id="cd16015">
    <property type="entry name" value="LTA_synthase"/>
    <property type="match status" value="1"/>
</dbReference>
<dbReference type="Pfam" id="PF00884">
    <property type="entry name" value="Sulfatase"/>
    <property type="match status" value="1"/>
</dbReference>
<dbReference type="PANTHER" id="PTHR47371">
    <property type="entry name" value="LIPOTEICHOIC ACID SYNTHASE"/>
    <property type="match status" value="1"/>
</dbReference>
<evidence type="ECO:0000256" key="1">
    <source>
        <dbReference type="ARBA" id="ARBA00004651"/>
    </source>
</evidence>
<evidence type="ECO:0000259" key="10">
    <source>
        <dbReference type="Pfam" id="PF00884"/>
    </source>
</evidence>
<dbReference type="EC" id="2.7.8.-" evidence="11"/>
<keyword evidence="11" id="KW-0808">Transferase</keyword>
<feature type="transmembrane region" description="Helical" evidence="9">
    <location>
        <begin position="156"/>
        <end position="172"/>
    </location>
</feature>
<feature type="transmembrane region" description="Helical" evidence="9">
    <location>
        <begin position="71"/>
        <end position="93"/>
    </location>
</feature>
<proteinExistence type="inferred from homology"/>
<feature type="coiled-coil region" evidence="8">
    <location>
        <begin position="617"/>
        <end position="647"/>
    </location>
</feature>
<sequence length="650" mass="74438">MLKKEWPKHSILAIAIIATWLKTYITYKTSFSITIDNALQEFILFINPLSMLLFAYGISLFFKSEKAKNRYIVAVAIISSIILYSNVAFYRFFSDFITLPILFQTDNFGDLGSSASESIFLTDIVYFTDVILILLAIKFVRVMPSSELSVAAQRKAYFIISAAVLFFNLGLSEAERPQLLTRSFDREMLVKNIGMYNYHLYDIYIQSKSQAQRTLANGSELVEVNNYIRANQPEPSDEMFGAAEGRNLIVVTLESLQSFTINGEMNGKPITPFLSELTKDEDTIYFPNFYHQTGLGKTSDSEFILENSLYPLSGGAVFFTHSGNTFNSMAESLGNSGYHTAVQHANTKSFWNRDMMYESLNIDQFLDVESYTIGEGDAVNWGMKDIPFMEQSVEQMTEMPQPFYTRLLTLTNHHPFYLDEEDKMIEEFNSSSGTLNRYFQTARYLDESIEVMFDELKEKGLYENSIIVMYGDHYGISENHNEAMAQYLGKEITPFESAQLQKVPFFVHIPGYGEGQINKEIGGQIDIRPTIMHLMGLETEKDIQFGGDLFSEEHEEFVVFRDGRFITDQHVFAGNVCYDIETGIETDMASCEPYIEPALTELEYSESIINGDLLRFYDENNGQLILSEEELEKLEKERQQQQELELEIQN</sequence>
<keyword evidence="6 7" id="KW-0472">Membrane</keyword>
<gene>
    <name evidence="11" type="ORF">QWY13_09610</name>
</gene>
<dbReference type="InterPro" id="IPR000917">
    <property type="entry name" value="Sulfatase_N"/>
</dbReference>
<comment type="subcellular location">
    <subcellularLocation>
        <location evidence="1">Cell membrane</location>
        <topology evidence="1">Multi-pass membrane protein</topology>
    </subcellularLocation>
</comment>
<evidence type="ECO:0000256" key="3">
    <source>
        <dbReference type="ARBA" id="ARBA00022475"/>
    </source>
</evidence>
<keyword evidence="12" id="KW-1185">Reference proteome</keyword>
<keyword evidence="8" id="KW-0175">Coiled coil</keyword>
<keyword evidence="5 9" id="KW-1133">Transmembrane helix</keyword>
<evidence type="ECO:0000256" key="8">
    <source>
        <dbReference type="SAM" id="Coils"/>
    </source>
</evidence>
<comment type="caution">
    <text evidence="11">The sequence shown here is derived from an EMBL/GenBank/DDBJ whole genome shotgun (WGS) entry which is preliminary data.</text>
</comment>
<dbReference type="InterPro" id="IPR017850">
    <property type="entry name" value="Alkaline_phosphatase_core_sf"/>
</dbReference>
<dbReference type="Proteomes" id="UP001172142">
    <property type="component" value="Unassembled WGS sequence"/>
</dbReference>
<evidence type="ECO:0000256" key="5">
    <source>
        <dbReference type="ARBA" id="ARBA00022989"/>
    </source>
</evidence>
<evidence type="ECO:0000256" key="6">
    <source>
        <dbReference type="ARBA" id="ARBA00023136"/>
    </source>
</evidence>
<protein>
    <submittedName>
        <fullName evidence="11">LTA synthase family protein</fullName>
        <ecNumber evidence="11">2.7.8.-</ecNumber>
    </submittedName>
</protein>
<dbReference type="Gene3D" id="3.40.720.10">
    <property type="entry name" value="Alkaline Phosphatase, subunit A"/>
    <property type="match status" value="1"/>
</dbReference>
<name>A0ABT8NCY6_9BACL</name>
<reference evidence="11 12" key="1">
    <citation type="submission" date="2023-07" db="EMBL/GenBank/DDBJ databases">
        <title>Novel species in genus Planococcus.</title>
        <authorList>
            <person name="Ning S."/>
        </authorList>
    </citation>
    <scope>NUCLEOTIDE SEQUENCE [LARGE SCALE GENOMIC DNA]</scope>
    <source>
        <strain evidence="11 12">N017</strain>
    </source>
</reference>
<feature type="transmembrane region" description="Helical" evidence="9">
    <location>
        <begin position="12"/>
        <end position="30"/>
    </location>
</feature>
<feature type="domain" description="Sulfatase N-terminal" evidence="10">
    <location>
        <begin position="246"/>
        <end position="536"/>
    </location>
</feature>
<dbReference type="InterPro" id="IPR012160">
    <property type="entry name" value="LtaS-like"/>
</dbReference>
<dbReference type="RefSeq" id="WP_301856369.1">
    <property type="nucleotide sequence ID" value="NZ_JAUJWU010000002.1"/>
</dbReference>
<evidence type="ECO:0000256" key="4">
    <source>
        <dbReference type="ARBA" id="ARBA00022692"/>
    </source>
</evidence>
<keyword evidence="4 9" id="KW-0812">Transmembrane</keyword>
<dbReference type="InterPro" id="IPR050448">
    <property type="entry name" value="OpgB/LTA_synthase_biosynth"/>
</dbReference>
<keyword evidence="3 7" id="KW-1003">Cell membrane</keyword>
<organism evidence="11 12">
    <name type="scientific">Planococcus shenhongbingii</name>
    <dbReference type="NCBI Taxonomy" id="3058398"/>
    <lineage>
        <taxon>Bacteria</taxon>
        <taxon>Bacillati</taxon>
        <taxon>Bacillota</taxon>
        <taxon>Bacilli</taxon>
        <taxon>Bacillales</taxon>
        <taxon>Caryophanaceae</taxon>
        <taxon>Planococcus</taxon>
    </lineage>
</organism>
<dbReference type="EMBL" id="JAUJWU010000002">
    <property type="protein sequence ID" value="MDN7245760.1"/>
    <property type="molecule type" value="Genomic_DNA"/>
</dbReference>
<accession>A0ABT8NCY6</accession>
<feature type="transmembrane region" description="Helical" evidence="9">
    <location>
        <begin position="124"/>
        <end position="144"/>
    </location>
</feature>
<dbReference type="Gene3D" id="3.30.1120.170">
    <property type="match status" value="1"/>
</dbReference>
<evidence type="ECO:0000313" key="11">
    <source>
        <dbReference type="EMBL" id="MDN7245760.1"/>
    </source>
</evidence>
<dbReference type="PANTHER" id="PTHR47371:SF1">
    <property type="entry name" value="LIPOTEICHOIC ACID SYNTHASE-LIKE YQGS"/>
    <property type="match status" value="1"/>
</dbReference>
<evidence type="ECO:0000313" key="12">
    <source>
        <dbReference type="Proteomes" id="UP001172142"/>
    </source>
</evidence>
<evidence type="ECO:0000256" key="2">
    <source>
        <dbReference type="ARBA" id="ARBA00009983"/>
    </source>
</evidence>
<evidence type="ECO:0000256" key="7">
    <source>
        <dbReference type="PIRNR" id="PIRNR005091"/>
    </source>
</evidence>
<dbReference type="SUPFAM" id="SSF53649">
    <property type="entry name" value="Alkaline phosphatase-like"/>
    <property type="match status" value="1"/>
</dbReference>